<gene>
    <name evidence="2" type="ORF">BT63DRAFT_454296</name>
</gene>
<reference evidence="2" key="1">
    <citation type="journal article" date="2020" name="Stud. Mycol.">
        <title>101 Dothideomycetes genomes: a test case for predicting lifestyles and emergence of pathogens.</title>
        <authorList>
            <person name="Haridas S."/>
            <person name="Albert R."/>
            <person name="Binder M."/>
            <person name="Bloem J."/>
            <person name="Labutti K."/>
            <person name="Salamov A."/>
            <person name="Andreopoulos B."/>
            <person name="Baker S."/>
            <person name="Barry K."/>
            <person name="Bills G."/>
            <person name="Bluhm B."/>
            <person name="Cannon C."/>
            <person name="Castanera R."/>
            <person name="Culley D."/>
            <person name="Daum C."/>
            <person name="Ezra D."/>
            <person name="Gonzalez J."/>
            <person name="Henrissat B."/>
            <person name="Kuo A."/>
            <person name="Liang C."/>
            <person name="Lipzen A."/>
            <person name="Lutzoni F."/>
            <person name="Magnuson J."/>
            <person name="Mondo S."/>
            <person name="Nolan M."/>
            <person name="Ohm R."/>
            <person name="Pangilinan J."/>
            <person name="Park H.-J."/>
            <person name="Ramirez L."/>
            <person name="Alfaro M."/>
            <person name="Sun H."/>
            <person name="Tritt A."/>
            <person name="Yoshinaga Y."/>
            <person name="Zwiers L.-H."/>
            <person name="Turgeon B."/>
            <person name="Goodwin S."/>
            <person name="Spatafora J."/>
            <person name="Crous P."/>
            <person name="Grigoriev I."/>
        </authorList>
    </citation>
    <scope>NUCLEOTIDE SEQUENCE</scope>
    <source>
        <strain evidence="2">CBS 115976</strain>
    </source>
</reference>
<organism evidence="2 3">
    <name type="scientific">Microthyrium microscopicum</name>
    <dbReference type="NCBI Taxonomy" id="703497"/>
    <lineage>
        <taxon>Eukaryota</taxon>
        <taxon>Fungi</taxon>
        <taxon>Dikarya</taxon>
        <taxon>Ascomycota</taxon>
        <taxon>Pezizomycotina</taxon>
        <taxon>Dothideomycetes</taxon>
        <taxon>Dothideomycetes incertae sedis</taxon>
        <taxon>Microthyriales</taxon>
        <taxon>Microthyriaceae</taxon>
        <taxon>Microthyrium</taxon>
    </lineage>
</organism>
<dbReference type="InterPro" id="IPR052974">
    <property type="entry name" value="GH79_Enzymes"/>
</dbReference>
<dbReference type="EMBL" id="MU004234">
    <property type="protein sequence ID" value="KAF2670117.1"/>
    <property type="molecule type" value="Genomic_DNA"/>
</dbReference>
<evidence type="ECO:0000313" key="3">
    <source>
        <dbReference type="Proteomes" id="UP000799302"/>
    </source>
</evidence>
<protein>
    <recommendedName>
        <fullName evidence="1">Beta-glucuronidase C-terminal domain-containing protein</fullName>
    </recommendedName>
</protein>
<dbReference type="SUPFAM" id="SSF51445">
    <property type="entry name" value="(Trans)glycosidases"/>
    <property type="match status" value="1"/>
</dbReference>
<name>A0A6A6UF56_9PEZI</name>
<sequence>MKFGLPRPEGLLLLVNAGQVATEVINITIPKGLETRILPRDVVGYSIEPTWVDTFIRNSKTATLLSAIANITGIAPPIRIGGNTADQTYLQDMLPSGHVSEAFSDPGTTSRFNVTRDWFRTWGDYFPPGTNFIYTLNFADNTSSWKNAVEQAEAAYAGLGDKLSQFELGNEIDHFINKSWRPPYPSWGVAVYIEQFRNLTGQITSSAWYKQLSHPPTFQAGVIADPPLVEDQQDEIDDFSIANLTANGTGGLLERPEDRALISSLAVHLYPQSTCDAPRWNRMRLDLLSNHSTLWLNVSQFIPEIEAADHAGIPFIMGETNSVSCGGRSGISDTFGAALWVVDYVLLAASLGMQKIFFHLGAQSEYSAFTPEPYFYKNESLTAGIRATWYSHYFLAKAVASSKNETFRIAALPSANSSTLAGYGIYAGVTLKKLVFVDMGVWNGTKGLSNPSTISSTDGNMFSNTARSSNTLTVFTPWAVGQNVAVTRLSGPGTNSKSEILVSGVAFDMGTGMKIGDEASEALYVGISGQLNISIARAEAVLLEVEQHL</sequence>
<keyword evidence="3" id="KW-1185">Reference proteome</keyword>
<dbReference type="Gene3D" id="3.20.20.80">
    <property type="entry name" value="Glycosidases"/>
    <property type="match status" value="1"/>
</dbReference>
<dbReference type="InterPro" id="IPR031728">
    <property type="entry name" value="GlcAase_C"/>
</dbReference>
<evidence type="ECO:0000313" key="2">
    <source>
        <dbReference type="EMBL" id="KAF2670117.1"/>
    </source>
</evidence>
<dbReference type="Proteomes" id="UP000799302">
    <property type="component" value="Unassembled WGS sequence"/>
</dbReference>
<dbReference type="OrthoDB" id="2831684at2759"/>
<dbReference type="Pfam" id="PF16862">
    <property type="entry name" value="Glyco_hydro_79C"/>
    <property type="match status" value="1"/>
</dbReference>
<feature type="domain" description="Beta-glucuronidase C-terminal" evidence="1">
    <location>
        <begin position="422"/>
        <end position="542"/>
    </location>
</feature>
<dbReference type="PANTHER" id="PTHR36183:SF2">
    <property type="entry name" value="BETA-GLUCURONIDASE C-TERMINAL DOMAIN-CONTAINING PROTEIN"/>
    <property type="match status" value="1"/>
</dbReference>
<accession>A0A6A6UF56</accession>
<dbReference type="InterPro" id="IPR017853">
    <property type="entry name" value="GH"/>
</dbReference>
<proteinExistence type="predicted"/>
<dbReference type="AlphaFoldDB" id="A0A6A6UF56"/>
<dbReference type="PANTHER" id="PTHR36183">
    <property type="entry name" value="BETA-GLUCURONIDASE"/>
    <property type="match status" value="1"/>
</dbReference>
<evidence type="ECO:0000259" key="1">
    <source>
        <dbReference type="Pfam" id="PF16862"/>
    </source>
</evidence>